<organism evidence="9 10">
    <name type="scientific">Herbiconiux daphne</name>
    <dbReference type="NCBI Taxonomy" id="2970914"/>
    <lineage>
        <taxon>Bacteria</taxon>
        <taxon>Bacillati</taxon>
        <taxon>Actinomycetota</taxon>
        <taxon>Actinomycetes</taxon>
        <taxon>Micrococcales</taxon>
        <taxon>Microbacteriaceae</taxon>
        <taxon>Herbiconiux</taxon>
    </lineage>
</organism>
<dbReference type="NCBIfam" id="NF006521">
    <property type="entry name" value="PRK08965.1-5"/>
    <property type="match status" value="1"/>
</dbReference>
<dbReference type="InterPro" id="IPR002758">
    <property type="entry name" value="Cation_antiport_E"/>
</dbReference>
<feature type="compositionally biased region" description="Basic and acidic residues" evidence="7">
    <location>
        <begin position="15"/>
        <end position="28"/>
    </location>
</feature>
<dbReference type="PANTHER" id="PTHR34584:SF1">
    <property type="entry name" value="NA(+)_H(+) ANTIPORTER SUBUNIT E1"/>
    <property type="match status" value="1"/>
</dbReference>
<evidence type="ECO:0000313" key="9">
    <source>
        <dbReference type="EMBL" id="MCS5735989.1"/>
    </source>
</evidence>
<feature type="transmembrane region" description="Helical" evidence="8">
    <location>
        <begin position="66"/>
        <end position="85"/>
    </location>
</feature>
<dbReference type="Pfam" id="PF01899">
    <property type="entry name" value="MNHE"/>
    <property type="match status" value="1"/>
</dbReference>
<keyword evidence="10" id="KW-1185">Reference proteome</keyword>
<keyword evidence="4 8" id="KW-0812">Transmembrane</keyword>
<comment type="subcellular location">
    <subcellularLocation>
        <location evidence="1">Cell membrane</location>
        <topology evidence="1">Multi-pass membrane protein</topology>
    </subcellularLocation>
</comment>
<keyword evidence="5 8" id="KW-1133">Transmembrane helix</keyword>
<evidence type="ECO:0000256" key="7">
    <source>
        <dbReference type="SAM" id="MobiDB-lite"/>
    </source>
</evidence>
<evidence type="ECO:0000256" key="4">
    <source>
        <dbReference type="ARBA" id="ARBA00022692"/>
    </source>
</evidence>
<proteinExistence type="inferred from homology"/>
<evidence type="ECO:0000256" key="8">
    <source>
        <dbReference type="SAM" id="Phobius"/>
    </source>
</evidence>
<evidence type="ECO:0000313" key="10">
    <source>
        <dbReference type="Proteomes" id="UP001165586"/>
    </source>
</evidence>
<comment type="caution">
    <text evidence="9">The sequence shown here is derived from an EMBL/GenBank/DDBJ whole genome shotgun (WGS) entry which is preliminary data.</text>
</comment>
<dbReference type="Proteomes" id="UP001165586">
    <property type="component" value="Unassembled WGS sequence"/>
</dbReference>
<accession>A0ABT2H7S3</accession>
<dbReference type="PANTHER" id="PTHR34584">
    <property type="entry name" value="NA(+)/H(+) ANTIPORTER SUBUNIT E1"/>
    <property type="match status" value="1"/>
</dbReference>
<protein>
    <submittedName>
        <fullName evidence="9">Na+/H+ antiporter subunit E</fullName>
    </submittedName>
</protein>
<reference evidence="9" key="1">
    <citation type="submission" date="2022-08" db="EMBL/GenBank/DDBJ databases">
        <authorList>
            <person name="Deng Y."/>
            <person name="Han X.-F."/>
            <person name="Zhang Y.-Q."/>
        </authorList>
    </citation>
    <scope>NUCLEOTIDE SEQUENCE</scope>
    <source>
        <strain evidence="9">CPCC 203386</strain>
    </source>
</reference>
<comment type="similarity">
    <text evidence="2">Belongs to the CPA3 antiporters (TC 2.A.63) subunit E family.</text>
</comment>
<dbReference type="RefSeq" id="WP_259541498.1">
    <property type="nucleotide sequence ID" value="NZ_JANLCJ010000010.1"/>
</dbReference>
<keyword evidence="3" id="KW-1003">Cell membrane</keyword>
<feature type="transmembrane region" description="Helical" evidence="8">
    <location>
        <begin position="43"/>
        <end position="60"/>
    </location>
</feature>
<evidence type="ECO:0000256" key="3">
    <source>
        <dbReference type="ARBA" id="ARBA00022475"/>
    </source>
</evidence>
<keyword evidence="6 8" id="KW-0472">Membrane</keyword>
<sequence>MTGERAGEGELAAAEGERAAAEGERAAEGDTSQRPSRMIRARIASGLVPFLGLVLLWMLLWGQFTWLALVTGVVLALLVSVVFYLPAVRLSGRLNLVWALVFALRLLFDIVVASLQIAWTAVSPWYRPSNAIIAVPLRTRSDLVMTFTAEAVSLVPGSIVLDIDRDTSTLYLHALNVRSADDVPALKREVLATERRLIRAAGSADDLARLREGSPE</sequence>
<name>A0ABT2H7S3_9MICO</name>
<dbReference type="EMBL" id="JANLCJ010000010">
    <property type="protein sequence ID" value="MCS5735989.1"/>
    <property type="molecule type" value="Genomic_DNA"/>
</dbReference>
<feature type="region of interest" description="Disordered" evidence="7">
    <location>
        <begin position="1"/>
        <end position="33"/>
    </location>
</feature>
<evidence type="ECO:0000256" key="2">
    <source>
        <dbReference type="ARBA" id="ARBA00006228"/>
    </source>
</evidence>
<evidence type="ECO:0000256" key="5">
    <source>
        <dbReference type="ARBA" id="ARBA00022989"/>
    </source>
</evidence>
<gene>
    <name evidence="9" type="ORF">N1032_19800</name>
</gene>
<feature type="transmembrane region" description="Helical" evidence="8">
    <location>
        <begin position="97"/>
        <end position="119"/>
    </location>
</feature>
<evidence type="ECO:0000256" key="1">
    <source>
        <dbReference type="ARBA" id="ARBA00004651"/>
    </source>
</evidence>
<evidence type="ECO:0000256" key="6">
    <source>
        <dbReference type="ARBA" id="ARBA00023136"/>
    </source>
</evidence>